<reference evidence="5 6" key="1">
    <citation type="submission" date="2013-03" db="EMBL/GenBank/DDBJ databases">
        <title>The Genome Sequence of Phialophora europaea CBS 101466.</title>
        <authorList>
            <consortium name="The Broad Institute Genomics Platform"/>
            <person name="Cuomo C."/>
            <person name="de Hoog S."/>
            <person name="Gorbushina A."/>
            <person name="Walker B."/>
            <person name="Young S.K."/>
            <person name="Zeng Q."/>
            <person name="Gargeya S."/>
            <person name="Fitzgerald M."/>
            <person name="Haas B."/>
            <person name="Abouelleil A."/>
            <person name="Allen A.W."/>
            <person name="Alvarado L."/>
            <person name="Arachchi H.M."/>
            <person name="Berlin A.M."/>
            <person name="Chapman S.B."/>
            <person name="Gainer-Dewar J."/>
            <person name="Goldberg J."/>
            <person name="Griggs A."/>
            <person name="Gujja S."/>
            <person name="Hansen M."/>
            <person name="Howarth C."/>
            <person name="Imamovic A."/>
            <person name="Ireland A."/>
            <person name="Larimer J."/>
            <person name="McCowan C."/>
            <person name="Murphy C."/>
            <person name="Pearson M."/>
            <person name="Poon T.W."/>
            <person name="Priest M."/>
            <person name="Roberts A."/>
            <person name="Saif S."/>
            <person name="Shea T."/>
            <person name="Sisk P."/>
            <person name="Sykes S."/>
            <person name="Wortman J."/>
            <person name="Nusbaum C."/>
            <person name="Birren B."/>
        </authorList>
    </citation>
    <scope>NUCLEOTIDE SEQUENCE [LARGE SCALE GENOMIC DNA]</scope>
    <source>
        <strain evidence="5 6">CBS 101466</strain>
    </source>
</reference>
<evidence type="ECO:0000256" key="3">
    <source>
        <dbReference type="SAM" id="MobiDB-lite"/>
    </source>
</evidence>
<dbReference type="UniPathway" id="UPA00344"/>
<evidence type="ECO:0000313" key="5">
    <source>
        <dbReference type="EMBL" id="ETN46300.1"/>
    </source>
</evidence>
<evidence type="ECO:0000259" key="4">
    <source>
        <dbReference type="Pfam" id="PF01967"/>
    </source>
</evidence>
<dbReference type="VEuPathDB" id="FungiDB:HMPREF1541_00484"/>
<dbReference type="EMBL" id="KB822711">
    <property type="protein sequence ID" value="ETN46300.1"/>
    <property type="molecule type" value="Genomic_DNA"/>
</dbReference>
<proteinExistence type="predicted"/>
<dbReference type="eggNOG" id="KOG2876">
    <property type="taxonomic scope" value="Eukaryota"/>
</dbReference>
<dbReference type="SUPFAM" id="SSF55040">
    <property type="entry name" value="Molybdenum cofactor biosynthesis protein C, MoaC"/>
    <property type="match status" value="1"/>
</dbReference>
<dbReference type="HOGENOM" id="CLU_074693_1_0_1"/>
<dbReference type="PANTHER" id="PTHR22960">
    <property type="entry name" value="MOLYBDOPTERIN COFACTOR SYNTHESIS PROTEIN A"/>
    <property type="match status" value="1"/>
</dbReference>
<dbReference type="InterPro" id="IPR050105">
    <property type="entry name" value="MoCo_biosynth_MoaA/MoaC"/>
</dbReference>
<dbReference type="GeneID" id="19967823"/>
<keyword evidence="2" id="KW-0501">Molybdenum cofactor biosynthesis</keyword>
<dbReference type="OrthoDB" id="429626at2759"/>
<feature type="region of interest" description="Disordered" evidence="3">
    <location>
        <begin position="1"/>
        <end position="24"/>
    </location>
</feature>
<dbReference type="InParanoid" id="W2SCF3"/>
<feature type="region of interest" description="Disordered" evidence="3">
    <location>
        <begin position="187"/>
        <end position="206"/>
    </location>
</feature>
<feature type="compositionally biased region" description="Basic and acidic residues" evidence="3">
    <location>
        <begin position="194"/>
        <end position="206"/>
    </location>
</feature>
<evidence type="ECO:0000256" key="2">
    <source>
        <dbReference type="ARBA" id="ARBA00023150"/>
    </source>
</evidence>
<dbReference type="GO" id="GO:0061798">
    <property type="term" value="F:GTP 3',8'-cyclase activity"/>
    <property type="evidence" value="ECO:0007669"/>
    <property type="project" value="TreeGrafter"/>
</dbReference>
<dbReference type="AlphaFoldDB" id="W2SCF3"/>
<feature type="region of interest" description="Disordered" evidence="3">
    <location>
        <begin position="115"/>
        <end position="135"/>
    </location>
</feature>
<dbReference type="RefSeq" id="XP_008711012.1">
    <property type="nucleotide sequence ID" value="XM_008712790.1"/>
</dbReference>
<evidence type="ECO:0000313" key="6">
    <source>
        <dbReference type="Proteomes" id="UP000030752"/>
    </source>
</evidence>
<dbReference type="InterPro" id="IPR002820">
    <property type="entry name" value="Mopterin_CF_biosynth-C_dom"/>
</dbReference>
<protein>
    <submittedName>
        <fullName evidence="5">Molybdenum cofactor biosynthesis protein C</fullName>
    </submittedName>
</protein>
<dbReference type="GO" id="GO:0006777">
    <property type="term" value="P:Mo-molybdopterin cofactor biosynthetic process"/>
    <property type="evidence" value="ECO:0007669"/>
    <property type="project" value="UniProtKB-KW"/>
</dbReference>
<dbReference type="Pfam" id="PF01967">
    <property type="entry name" value="MoaC"/>
    <property type="match status" value="1"/>
</dbReference>
<keyword evidence="6" id="KW-1185">Reference proteome</keyword>
<evidence type="ECO:0000256" key="1">
    <source>
        <dbReference type="ARBA" id="ARBA00005046"/>
    </source>
</evidence>
<sequence>MSSTASTSPFPSSTPSPPSLTHLNSQGEAHMVSITHKAPTARSATATCTLSFSSPTTHAALTSATLHKGDALAVARIAGIQAAKLTSTLIPLAHPSLQITYVNVGIEVLAPAESSSSAAADVKSTNTTPRESGGARITARVDCEGKTGVEMEALTAAQVAGLALYDMLKGVDKGMCLGEGRVVAKRGGKSGGWRWDEEAQEVVKES</sequence>
<dbReference type="GO" id="GO:0061799">
    <property type="term" value="F:cyclic pyranopterin monophosphate synthase activity"/>
    <property type="evidence" value="ECO:0007669"/>
    <property type="project" value="TreeGrafter"/>
</dbReference>
<comment type="pathway">
    <text evidence="1">Cofactor biosynthesis; molybdopterin biosynthesis.</text>
</comment>
<accession>W2SCF3</accession>
<dbReference type="STRING" id="1220924.W2SCF3"/>
<name>W2SCF3_CYPE1</name>
<feature type="domain" description="Molybdopterin cofactor biosynthesis C (MoaC)" evidence="4">
    <location>
        <begin position="31"/>
        <end position="188"/>
    </location>
</feature>
<dbReference type="Gene3D" id="3.30.70.640">
    <property type="entry name" value="Molybdopterin cofactor biosynthesis C (MoaC) domain"/>
    <property type="match status" value="1"/>
</dbReference>
<dbReference type="InterPro" id="IPR036522">
    <property type="entry name" value="MoaC_sf"/>
</dbReference>
<dbReference type="Proteomes" id="UP000030752">
    <property type="component" value="Unassembled WGS sequence"/>
</dbReference>
<gene>
    <name evidence="5" type="ORF">HMPREF1541_00484</name>
</gene>
<organism evidence="5 6">
    <name type="scientific">Cyphellophora europaea (strain CBS 101466)</name>
    <name type="common">Phialophora europaea</name>
    <dbReference type="NCBI Taxonomy" id="1220924"/>
    <lineage>
        <taxon>Eukaryota</taxon>
        <taxon>Fungi</taxon>
        <taxon>Dikarya</taxon>
        <taxon>Ascomycota</taxon>
        <taxon>Pezizomycotina</taxon>
        <taxon>Eurotiomycetes</taxon>
        <taxon>Chaetothyriomycetidae</taxon>
        <taxon>Chaetothyriales</taxon>
        <taxon>Cyphellophoraceae</taxon>
        <taxon>Cyphellophora</taxon>
    </lineage>
</organism>
<dbReference type="PANTHER" id="PTHR22960:SF0">
    <property type="entry name" value="MOLYBDENUM COFACTOR BIOSYNTHESIS PROTEIN 1"/>
    <property type="match status" value="1"/>
</dbReference>
<feature type="compositionally biased region" description="Low complexity" evidence="3">
    <location>
        <begin position="1"/>
        <end position="11"/>
    </location>
</feature>